<dbReference type="Proteomes" id="UP000077421">
    <property type="component" value="Unassembled WGS sequence"/>
</dbReference>
<feature type="transmembrane region" description="Helical" evidence="1">
    <location>
        <begin position="12"/>
        <end position="32"/>
    </location>
</feature>
<dbReference type="EMBL" id="LSUQ01000052">
    <property type="protein sequence ID" value="OAG93082.1"/>
    <property type="molecule type" value="Genomic_DNA"/>
</dbReference>
<comment type="caution">
    <text evidence="2">The sequence shown here is derived from an EMBL/GenBank/DDBJ whole genome shotgun (WGS) entry which is preliminary data.</text>
</comment>
<reference evidence="2 3" key="1">
    <citation type="submission" date="2016-02" db="EMBL/GenBank/DDBJ databases">
        <title>Draft genome sequence of Acidibacillus ferrooxidans SLC66.</title>
        <authorList>
            <person name="Oliveira G."/>
            <person name="Nancucheo I."/>
            <person name="Dall'Agnol H."/>
            <person name="Johnson B."/>
            <person name="Oliveira R."/>
            <person name="Nunes G.L."/>
            <person name="Tzotzos G."/>
            <person name="Orellana S.C."/>
            <person name="Salim A.C."/>
            <person name="Araujo F.M."/>
        </authorList>
    </citation>
    <scope>NUCLEOTIDE SEQUENCE [LARGE SCALE GENOMIC DNA]</scope>
    <source>
        <strain evidence="2 3">SLC66</strain>
    </source>
</reference>
<proteinExistence type="predicted"/>
<name>A0A853K9R5_9BACL</name>
<sequence length="140" mass="15066">MKKVPISRNIVLRIFVTILYVSIGATCAVQGIRIAEAGTTAQIPQLEGDGGGNFLFGILIVFSGIPFLYKPRITAIATLFSSLIGLAAGLLYQDVQLTEVSIASLISGSMMLLYPLIRCAFRAATKKVASIRRPKHVQTL</sequence>
<keyword evidence="1" id="KW-0812">Transmembrane</keyword>
<feature type="transmembrane region" description="Helical" evidence="1">
    <location>
        <begin position="76"/>
        <end position="93"/>
    </location>
</feature>
<evidence type="ECO:0000256" key="1">
    <source>
        <dbReference type="SAM" id="Phobius"/>
    </source>
</evidence>
<evidence type="ECO:0000313" key="2">
    <source>
        <dbReference type="EMBL" id="OAG93082.1"/>
    </source>
</evidence>
<dbReference type="RefSeq" id="WP_067566529.1">
    <property type="nucleotide sequence ID" value="NZ_LSUQ01000052.1"/>
</dbReference>
<gene>
    <name evidence="2" type="ORF">AYW79_12445</name>
</gene>
<accession>A0A853K9R5</accession>
<feature type="transmembrane region" description="Helical" evidence="1">
    <location>
        <begin position="99"/>
        <end position="117"/>
    </location>
</feature>
<feature type="transmembrane region" description="Helical" evidence="1">
    <location>
        <begin position="52"/>
        <end position="69"/>
    </location>
</feature>
<organism evidence="2 3">
    <name type="scientific">Ferroacidibacillus organovorans</name>
    <dbReference type="NCBI Taxonomy" id="1765683"/>
    <lineage>
        <taxon>Bacteria</taxon>
        <taxon>Bacillati</taxon>
        <taxon>Bacillota</taxon>
        <taxon>Bacilli</taxon>
        <taxon>Bacillales</taxon>
        <taxon>Alicyclobacillaceae</taxon>
        <taxon>Ferroacidibacillus</taxon>
    </lineage>
</organism>
<dbReference type="OrthoDB" id="2377220at2"/>
<protein>
    <submittedName>
        <fullName evidence="2">Uncharacterized protein</fullName>
    </submittedName>
</protein>
<keyword evidence="1" id="KW-0472">Membrane</keyword>
<keyword evidence="1" id="KW-1133">Transmembrane helix</keyword>
<dbReference type="AlphaFoldDB" id="A0A853K9R5"/>
<evidence type="ECO:0000313" key="3">
    <source>
        <dbReference type="Proteomes" id="UP000077421"/>
    </source>
</evidence>